<dbReference type="InterPro" id="IPR038763">
    <property type="entry name" value="DHH_sf"/>
</dbReference>
<comment type="cofactor">
    <cofactor evidence="1">
        <name>Mn(2+)</name>
        <dbReference type="ChEBI" id="CHEBI:29035"/>
    </cofactor>
</comment>
<comment type="catalytic activity">
    <reaction evidence="7">
        <text>diphosphate + H2O = 2 phosphate + H(+)</text>
        <dbReference type="Rhea" id="RHEA:24576"/>
        <dbReference type="ChEBI" id="CHEBI:15377"/>
        <dbReference type="ChEBI" id="CHEBI:15378"/>
        <dbReference type="ChEBI" id="CHEBI:33019"/>
        <dbReference type="ChEBI" id="CHEBI:43474"/>
        <dbReference type="EC" id="3.6.1.1"/>
    </reaction>
</comment>
<dbReference type="EMBL" id="CP001560">
    <property type="protein sequence ID" value="AFJ45885.1"/>
    <property type="molecule type" value="Genomic_DNA"/>
</dbReference>
<dbReference type="KEGG" id="ebt:EBL_c07620"/>
<dbReference type="HOGENOM" id="CLU_025243_0_1_6"/>
<evidence type="ECO:0000256" key="6">
    <source>
        <dbReference type="ARBA" id="ARBA00032535"/>
    </source>
</evidence>
<sequence length="294" mass="32794">MLYVFGHLNPDTDSICSAIVAADWLAFRGKKSQAFRLGEINPETRFVLAQAGVKAPALLTDDLTDRDVWLVDFSEFEQGPATLADAQIRGIIDHHRLGTVMTKEPADICVKPLGCCCTVLWQQIMLESDMPVSNTQAILMLGAILSDTVALTSSTTTDLDRQAVDVLFAIASIDRATFTRQLLDAKTDLSDYTPTELLDKDAKNYQFDDQTVKVAQLEITSHNANSEQMQQTVRALKQSAQPTVLMLTEIDTATSRLYYSWESADQPVVLKNAMSRKKDALPWLTENQPWKHQR</sequence>
<keyword evidence="3" id="KW-0479">Metal-binding</keyword>
<proteinExistence type="predicted"/>
<dbReference type="Gene3D" id="3.10.310.20">
    <property type="entry name" value="DHHA2 domain"/>
    <property type="match status" value="1"/>
</dbReference>
<evidence type="ECO:0000259" key="8">
    <source>
        <dbReference type="SMART" id="SM01131"/>
    </source>
</evidence>
<evidence type="ECO:0000256" key="3">
    <source>
        <dbReference type="ARBA" id="ARBA00022723"/>
    </source>
</evidence>
<evidence type="ECO:0000256" key="1">
    <source>
        <dbReference type="ARBA" id="ARBA00001936"/>
    </source>
</evidence>
<evidence type="ECO:0000256" key="4">
    <source>
        <dbReference type="ARBA" id="ARBA00022801"/>
    </source>
</evidence>
<dbReference type="STRING" id="630626.EBL_c07620"/>
<dbReference type="OrthoDB" id="9766150at2"/>
<dbReference type="Pfam" id="PF01368">
    <property type="entry name" value="DHH"/>
    <property type="match status" value="1"/>
</dbReference>
<dbReference type="GO" id="GO:0005737">
    <property type="term" value="C:cytoplasm"/>
    <property type="evidence" value="ECO:0007669"/>
    <property type="project" value="InterPro"/>
</dbReference>
<accession>I2B5T1</accession>
<gene>
    <name evidence="9" type="ordered locus">EBL_c07620</name>
</gene>
<dbReference type="Pfam" id="PF02833">
    <property type="entry name" value="DHHA2"/>
    <property type="match status" value="1"/>
</dbReference>
<dbReference type="eggNOG" id="COG1227">
    <property type="taxonomic scope" value="Bacteria"/>
</dbReference>
<dbReference type="InterPro" id="IPR001667">
    <property type="entry name" value="DDH_dom"/>
</dbReference>
<dbReference type="PANTHER" id="PTHR12112:SF22">
    <property type="entry name" value="MANGANESE-DEPENDENT INORGANIC PYROPHOSPHATASE-RELATED"/>
    <property type="match status" value="1"/>
</dbReference>
<protein>
    <recommendedName>
        <fullName evidence="2">inorganic diphosphatase</fullName>
        <ecNumber evidence="2">3.6.1.1</ecNumber>
    </recommendedName>
    <alternativeName>
        <fullName evidence="6">Pyrophosphate phospho-hydrolase</fullName>
    </alternativeName>
</protein>
<dbReference type="EC" id="3.6.1.1" evidence="2"/>
<dbReference type="InterPro" id="IPR004097">
    <property type="entry name" value="DHHA2"/>
</dbReference>
<feature type="domain" description="DHHA2" evidence="8">
    <location>
        <begin position="179"/>
        <end position="288"/>
    </location>
</feature>
<evidence type="ECO:0000256" key="5">
    <source>
        <dbReference type="ARBA" id="ARBA00023211"/>
    </source>
</evidence>
<accession>K6W2C8</accession>
<dbReference type="GO" id="GO:0046872">
    <property type="term" value="F:metal ion binding"/>
    <property type="evidence" value="ECO:0007669"/>
    <property type="project" value="UniProtKB-KW"/>
</dbReference>
<evidence type="ECO:0000313" key="10">
    <source>
        <dbReference type="Proteomes" id="UP000001955"/>
    </source>
</evidence>
<dbReference type="InterPro" id="IPR038222">
    <property type="entry name" value="DHHA2_dom_sf"/>
</dbReference>
<evidence type="ECO:0000256" key="2">
    <source>
        <dbReference type="ARBA" id="ARBA00012146"/>
    </source>
</evidence>
<dbReference type="SUPFAM" id="SSF64182">
    <property type="entry name" value="DHH phosphoesterases"/>
    <property type="match status" value="1"/>
</dbReference>
<evidence type="ECO:0000256" key="7">
    <source>
        <dbReference type="ARBA" id="ARBA00047820"/>
    </source>
</evidence>
<organism evidence="9 10">
    <name type="scientific">Shimwellia blattae (strain ATCC 29907 / DSM 4481 / JCM 1650 / NBRC 105725 / CDC 9005-74)</name>
    <name type="common">Escherichia blattae</name>
    <dbReference type="NCBI Taxonomy" id="630626"/>
    <lineage>
        <taxon>Bacteria</taxon>
        <taxon>Pseudomonadati</taxon>
        <taxon>Pseudomonadota</taxon>
        <taxon>Gammaproteobacteria</taxon>
        <taxon>Enterobacterales</taxon>
        <taxon>Enterobacteriaceae</taxon>
        <taxon>Shimwellia</taxon>
    </lineage>
</organism>
<dbReference type="SMART" id="SM01131">
    <property type="entry name" value="DHHA2"/>
    <property type="match status" value="1"/>
</dbReference>
<keyword evidence="5" id="KW-0464">Manganese</keyword>
<dbReference type="PANTHER" id="PTHR12112">
    <property type="entry name" value="BNIP - RELATED"/>
    <property type="match status" value="1"/>
</dbReference>
<dbReference type="RefSeq" id="WP_002442247.1">
    <property type="nucleotide sequence ID" value="NC_017910.1"/>
</dbReference>
<keyword evidence="4" id="KW-0378">Hydrolase</keyword>
<reference evidence="9 10" key="1">
    <citation type="journal article" date="2012" name="J. Bacteriol.">
        <title>Complete genome sequence of the B12-producing Shimwellia blattae strain DSM 4481, isolated from a cockroach.</title>
        <authorList>
            <person name="Brzuszkiewicz E."/>
            <person name="Waschkowitz T."/>
            <person name="Wiezer A."/>
            <person name="Daniel R."/>
        </authorList>
    </citation>
    <scope>NUCLEOTIDE SEQUENCE [LARGE SCALE GENOMIC DNA]</scope>
    <source>
        <strain evidence="10">ATCC 29907 / DSM 4481 / JCM 1650 / NBRC 105725 / CDC 9005-74</strain>
    </source>
</reference>
<name>I2B5T1_SHIBC</name>
<dbReference type="FunFam" id="3.90.1640.10:FF:000001">
    <property type="entry name" value="Probable manganese-dependent inorganic pyrophosphatase"/>
    <property type="match status" value="1"/>
</dbReference>
<dbReference type="PATRIC" id="fig|630626.3.peg.748"/>
<dbReference type="Gene3D" id="3.90.1640.10">
    <property type="entry name" value="inorganic pyrophosphatase (n-terminal core)"/>
    <property type="match status" value="1"/>
</dbReference>
<keyword evidence="10" id="KW-1185">Reference proteome</keyword>
<dbReference type="Proteomes" id="UP000001955">
    <property type="component" value="Chromosome"/>
</dbReference>
<evidence type="ECO:0000313" key="9">
    <source>
        <dbReference type="EMBL" id="AFJ45885.1"/>
    </source>
</evidence>
<dbReference type="AlphaFoldDB" id="I2B5T1"/>
<dbReference type="GO" id="GO:0004427">
    <property type="term" value="F:inorganic diphosphate phosphatase activity"/>
    <property type="evidence" value="ECO:0007669"/>
    <property type="project" value="UniProtKB-EC"/>
</dbReference>